<feature type="region of interest" description="Disordered" evidence="1">
    <location>
        <begin position="1"/>
        <end position="43"/>
    </location>
</feature>
<reference evidence="2 3" key="1">
    <citation type="journal article" date="2019" name="Commun. Biol.">
        <title>The bagworm genome reveals a unique fibroin gene that provides high tensile strength.</title>
        <authorList>
            <person name="Kono N."/>
            <person name="Nakamura H."/>
            <person name="Ohtoshi R."/>
            <person name="Tomita M."/>
            <person name="Numata K."/>
            <person name="Arakawa K."/>
        </authorList>
    </citation>
    <scope>NUCLEOTIDE SEQUENCE [LARGE SCALE GENOMIC DNA]</scope>
</reference>
<dbReference type="OrthoDB" id="8067586at2759"/>
<comment type="caution">
    <text evidence="2">The sequence shown here is derived from an EMBL/GenBank/DDBJ whole genome shotgun (WGS) entry which is preliminary data.</text>
</comment>
<name>A0A4C1SPP0_EUMVA</name>
<accession>A0A4C1SPP0</accession>
<gene>
    <name evidence="2" type="ORF">EVAR_91089_1</name>
</gene>
<protein>
    <submittedName>
        <fullName evidence="2">Uncharacterized protein</fullName>
    </submittedName>
</protein>
<keyword evidence="3" id="KW-1185">Reference proteome</keyword>
<organism evidence="2 3">
    <name type="scientific">Eumeta variegata</name>
    <name type="common">Bagworm moth</name>
    <name type="synonym">Eumeta japonica</name>
    <dbReference type="NCBI Taxonomy" id="151549"/>
    <lineage>
        <taxon>Eukaryota</taxon>
        <taxon>Metazoa</taxon>
        <taxon>Ecdysozoa</taxon>
        <taxon>Arthropoda</taxon>
        <taxon>Hexapoda</taxon>
        <taxon>Insecta</taxon>
        <taxon>Pterygota</taxon>
        <taxon>Neoptera</taxon>
        <taxon>Endopterygota</taxon>
        <taxon>Lepidoptera</taxon>
        <taxon>Glossata</taxon>
        <taxon>Ditrysia</taxon>
        <taxon>Tineoidea</taxon>
        <taxon>Psychidae</taxon>
        <taxon>Oiketicinae</taxon>
        <taxon>Eumeta</taxon>
    </lineage>
</organism>
<feature type="compositionally biased region" description="Basic and acidic residues" evidence="1">
    <location>
        <begin position="191"/>
        <end position="203"/>
    </location>
</feature>
<feature type="region of interest" description="Disordered" evidence="1">
    <location>
        <begin position="167"/>
        <end position="207"/>
    </location>
</feature>
<evidence type="ECO:0000313" key="2">
    <source>
        <dbReference type="EMBL" id="GBP03955.1"/>
    </source>
</evidence>
<evidence type="ECO:0000313" key="3">
    <source>
        <dbReference type="Proteomes" id="UP000299102"/>
    </source>
</evidence>
<feature type="region of interest" description="Disordered" evidence="1">
    <location>
        <begin position="81"/>
        <end position="105"/>
    </location>
</feature>
<sequence>MITRSSDKSRLSDSFKKNTGSSTASLNNITIRPQAQTGAMPRVLRSPIATQSEEGGMDDQGAIGGQSPEAFQDLIDMNQQNSGFGLQQGEPVERAPRRSSLNPNVEPFINPSSNAPLITRSNVANIGPLNSFESITAIMEQAMRNTQEEFRRELVSIKESIAQMGISQMPSRPRELFPNIPASVPRNNESSFDRRTGSQEHSRNNVNDRALPRQEPFMTTLKLKSGRYIMTVQVQSQIFCSKLRPCVGVQDVQMTICYPIFISFWRAAPRNGIGSLLRRTPT</sequence>
<dbReference type="EMBL" id="BGZK01003718">
    <property type="protein sequence ID" value="GBP03955.1"/>
    <property type="molecule type" value="Genomic_DNA"/>
</dbReference>
<proteinExistence type="predicted"/>
<feature type="compositionally biased region" description="Polar residues" evidence="1">
    <location>
        <begin position="17"/>
        <end position="37"/>
    </location>
</feature>
<evidence type="ECO:0000256" key="1">
    <source>
        <dbReference type="SAM" id="MobiDB-lite"/>
    </source>
</evidence>
<dbReference type="AlphaFoldDB" id="A0A4C1SPP0"/>
<dbReference type="Proteomes" id="UP000299102">
    <property type="component" value="Unassembled WGS sequence"/>
</dbReference>
<feature type="compositionally biased region" description="Basic and acidic residues" evidence="1">
    <location>
        <begin position="1"/>
        <end position="16"/>
    </location>
</feature>